<comment type="similarity">
    <text evidence="2">Belongs to the cation diffusion facilitator (CDF) transporter (TC 2.A.4) family. SLC30A subfamily.</text>
</comment>
<comment type="caution">
    <text evidence="8">The sequence shown here is derived from an EMBL/GenBank/DDBJ whole genome shotgun (WGS) entry which is preliminary data.</text>
</comment>
<dbReference type="InterPro" id="IPR027469">
    <property type="entry name" value="Cation_efflux_TMD_sf"/>
</dbReference>
<reference evidence="8 9" key="1">
    <citation type="journal article" date="2019" name="Genome Biol. Evol.">
        <title>Whole-Genome Sequencing of the Giant Devil Catfish, Bagarius yarrelli.</title>
        <authorList>
            <person name="Jiang W."/>
            <person name="Lv Y."/>
            <person name="Cheng L."/>
            <person name="Yang K."/>
            <person name="Chao B."/>
            <person name="Wang X."/>
            <person name="Li Y."/>
            <person name="Pan X."/>
            <person name="You X."/>
            <person name="Zhang Y."/>
            <person name="Yang J."/>
            <person name="Li J."/>
            <person name="Zhang X."/>
            <person name="Liu S."/>
            <person name="Sun C."/>
            <person name="Yang J."/>
            <person name="Shi Q."/>
        </authorList>
    </citation>
    <scope>NUCLEOTIDE SEQUENCE [LARGE SCALE GENOMIC DNA]</scope>
    <source>
        <strain evidence="8">JWS20170419001</strain>
        <tissue evidence="8">Muscle</tissue>
    </source>
</reference>
<dbReference type="SUPFAM" id="SSF161111">
    <property type="entry name" value="Cation efflux protein transmembrane domain-like"/>
    <property type="match status" value="1"/>
</dbReference>
<evidence type="ECO:0000313" key="9">
    <source>
        <dbReference type="Proteomes" id="UP000319801"/>
    </source>
</evidence>
<dbReference type="PANTHER" id="PTHR45820">
    <property type="entry name" value="FI23527P1"/>
    <property type="match status" value="1"/>
</dbReference>
<dbReference type="OrthoDB" id="29444at2759"/>
<evidence type="ECO:0000256" key="2">
    <source>
        <dbReference type="ARBA" id="ARBA00008873"/>
    </source>
</evidence>
<accession>A0A556V425</accession>
<keyword evidence="6" id="KW-0472">Membrane</keyword>
<dbReference type="GO" id="GO:0006882">
    <property type="term" value="P:intracellular zinc ion homeostasis"/>
    <property type="evidence" value="ECO:0007669"/>
    <property type="project" value="TreeGrafter"/>
</dbReference>
<feature type="domain" description="Cation efflux protein cytoplasmic" evidence="7">
    <location>
        <begin position="71"/>
        <end position="144"/>
    </location>
</feature>
<evidence type="ECO:0000256" key="4">
    <source>
        <dbReference type="ARBA" id="ARBA00022833"/>
    </source>
</evidence>
<evidence type="ECO:0000256" key="1">
    <source>
        <dbReference type="ARBA" id="ARBA00004141"/>
    </source>
</evidence>
<evidence type="ECO:0000259" key="7">
    <source>
        <dbReference type="Pfam" id="PF16916"/>
    </source>
</evidence>
<evidence type="ECO:0000256" key="6">
    <source>
        <dbReference type="ARBA" id="ARBA00023136"/>
    </source>
</evidence>
<evidence type="ECO:0000256" key="5">
    <source>
        <dbReference type="ARBA" id="ARBA00022989"/>
    </source>
</evidence>
<dbReference type="GO" id="GO:0005385">
    <property type="term" value="F:zinc ion transmembrane transporter activity"/>
    <property type="evidence" value="ECO:0007669"/>
    <property type="project" value="TreeGrafter"/>
</dbReference>
<evidence type="ECO:0000313" key="8">
    <source>
        <dbReference type="EMBL" id="TST98552.1"/>
    </source>
</evidence>
<dbReference type="InterPro" id="IPR036837">
    <property type="entry name" value="Cation_efflux_CTD_sf"/>
</dbReference>
<gene>
    <name evidence="8" type="ORF">Baya_12631</name>
</gene>
<evidence type="ECO:0000256" key="3">
    <source>
        <dbReference type="ARBA" id="ARBA00022692"/>
    </source>
</evidence>
<proteinExistence type="inferred from homology"/>
<dbReference type="Pfam" id="PF16916">
    <property type="entry name" value="ZT_dimer"/>
    <property type="match status" value="1"/>
</dbReference>
<organism evidence="8 9">
    <name type="scientific">Bagarius yarrelli</name>
    <name type="common">Goonch</name>
    <name type="synonym">Bagrus yarrelli</name>
    <dbReference type="NCBI Taxonomy" id="175774"/>
    <lineage>
        <taxon>Eukaryota</taxon>
        <taxon>Metazoa</taxon>
        <taxon>Chordata</taxon>
        <taxon>Craniata</taxon>
        <taxon>Vertebrata</taxon>
        <taxon>Euteleostomi</taxon>
        <taxon>Actinopterygii</taxon>
        <taxon>Neopterygii</taxon>
        <taxon>Teleostei</taxon>
        <taxon>Ostariophysi</taxon>
        <taxon>Siluriformes</taxon>
        <taxon>Sisoridae</taxon>
        <taxon>Sisorinae</taxon>
        <taxon>Bagarius</taxon>
    </lineage>
</organism>
<dbReference type="Gene3D" id="1.20.1510.10">
    <property type="entry name" value="Cation efflux protein transmembrane domain"/>
    <property type="match status" value="1"/>
</dbReference>
<dbReference type="GO" id="GO:0006828">
    <property type="term" value="P:manganese ion transport"/>
    <property type="evidence" value="ECO:0007669"/>
    <property type="project" value="TreeGrafter"/>
</dbReference>
<keyword evidence="5" id="KW-1133">Transmembrane helix</keyword>
<dbReference type="GO" id="GO:0010312">
    <property type="term" value="P:detoxification of zinc ion"/>
    <property type="evidence" value="ECO:0007669"/>
    <property type="project" value="TreeGrafter"/>
</dbReference>
<dbReference type="AlphaFoldDB" id="A0A556V425"/>
<dbReference type="GO" id="GO:0016020">
    <property type="term" value="C:membrane"/>
    <property type="evidence" value="ECO:0007669"/>
    <property type="project" value="UniProtKB-SubCell"/>
</dbReference>
<dbReference type="EMBL" id="VCAZ01000114">
    <property type="protein sequence ID" value="TST98552.1"/>
    <property type="molecule type" value="Genomic_DNA"/>
</dbReference>
<name>A0A556V425_BAGYA</name>
<keyword evidence="3" id="KW-0812">Transmembrane</keyword>
<dbReference type="PANTHER" id="PTHR45820:SF3">
    <property type="entry name" value="CALCIUM_MANGANESE ANTIPORTER SLC30A10"/>
    <property type="match status" value="1"/>
</dbReference>
<keyword evidence="4" id="KW-0862">Zinc</keyword>
<keyword evidence="9" id="KW-1185">Reference proteome</keyword>
<dbReference type="InterPro" id="IPR027470">
    <property type="entry name" value="Cation_efflux_CTD"/>
</dbReference>
<comment type="subcellular location">
    <subcellularLocation>
        <location evidence="1">Membrane</location>
        <topology evidence="1">Multi-pass membrane protein</topology>
    </subcellularLocation>
</comment>
<protein>
    <submittedName>
        <fullName evidence="8">Zinc transporter 10</fullName>
    </submittedName>
</protein>
<dbReference type="SUPFAM" id="SSF160240">
    <property type="entry name" value="Cation efflux protein cytoplasmic domain-like"/>
    <property type="match status" value="1"/>
</dbReference>
<sequence length="219" mass="24139">MLNDALGSVVVVVTSALFYIWPKTEDTPCNWQCYVDPSLTLVMVVVIMPSAIPLARETATILLQVIPRNLPFNRVLHEVCSLPGVLSVHDAHLWELTKERYVASLHVRVSTELHTSLGGIKTLHQEIRNVLHNFGIHSVTVQLEFGDGSLEKSFCSTPCSSPSCLKVSCCPPDVAGLPVCKANQLPYHRDFPVGINEISSVYKLQAPRQSIDCHATTKL</sequence>
<dbReference type="Proteomes" id="UP000319801">
    <property type="component" value="Unassembled WGS sequence"/>
</dbReference>